<feature type="transmembrane region" description="Helical" evidence="1">
    <location>
        <begin position="264"/>
        <end position="287"/>
    </location>
</feature>
<feature type="transmembrane region" description="Helical" evidence="1">
    <location>
        <begin position="222"/>
        <end position="252"/>
    </location>
</feature>
<feature type="transmembrane region" description="Helical" evidence="1">
    <location>
        <begin position="78"/>
        <end position="97"/>
    </location>
</feature>
<feature type="transmembrane region" description="Helical" evidence="1">
    <location>
        <begin position="189"/>
        <end position="210"/>
    </location>
</feature>
<evidence type="ECO:0000313" key="3">
    <source>
        <dbReference type="Proteomes" id="UP000501568"/>
    </source>
</evidence>
<keyword evidence="1" id="KW-0812">Transmembrane</keyword>
<accession>A0A6G6Y330</accession>
<protein>
    <submittedName>
        <fullName evidence="2">Uncharacterized protein</fullName>
    </submittedName>
</protein>
<feature type="transmembrane region" description="Helical" evidence="1">
    <location>
        <begin position="362"/>
        <end position="380"/>
    </location>
</feature>
<feature type="transmembrane region" description="Helical" evidence="1">
    <location>
        <begin position="48"/>
        <end position="66"/>
    </location>
</feature>
<evidence type="ECO:0000313" key="2">
    <source>
        <dbReference type="EMBL" id="QIG79251.1"/>
    </source>
</evidence>
<dbReference type="EMBL" id="CP049109">
    <property type="protein sequence ID" value="QIG79251.1"/>
    <property type="molecule type" value="Genomic_DNA"/>
</dbReference>
<reference evidence="2 3" key="1">
    <citation type="submission" date="2020-02" db="EMBL/GenBank/DDBJ databases">
        <authorList>
            <person name="Zheng R.K."/>
            <person name="Sun C.M."/>
        </authorList>
    </citation>
    <scope>NUCLEOTIDE SEQUENCE [LARGE SCALE GENOMIC DNA]</scope>
    <source>
        <strain evidence="3">zrk23</strain>
    </source>
</reference>
<sequence length="516" mass="54877">MRSAELFSALSRPRGATRPHLPASGLLAALLLLIGTSQILLWRFLDLMPLWGCLAALGALVAMAALFRRDARLADVTIAPRTLATGFAVALLVLVLGGEGRFFYAHADWQVRGAVLRDLAATPWPFAYDSADGPMLLRAPLGMYLVPGAVGQIFGTRAAELALLFQNAALLGLVLALGASLFTTPRARAIALLVVIGFSGLDLIGQLLAGQPLSYTSDRWNVAIFLAPVTQVFTGPQHALAAWTGALLYLFWRTEKCRLATFLMPLPLLALWSPLTVMGLLPFAAHAGIETLRRRELRLADIAAPAATTLIALPGLLYLAAASDTVGMGEASLTLSQYLAFEALEVGPWLLALVMIGRHGRFGGVTLAITAGVLLIFPLIQVGVSSDFVMRASPPALAILSVAVADALNAPVETGRRLWKGVLIGALLIGLATPAFEIARALRYPPQPESLCNYMAVVPGGFATYVAPLARVPDAIAPREPAIIAQSHPDRCWSGPWPNPLAAQYAAEDRQRSTDD</sequence>
<proteinExistence type="predicted"/>
<dbReference type="Proteomes" id="UP000501568">
    <property type="component" value="Chromosome"/>
</dbReference>
<organism evidence="2 3">
    <name type="scientific">Stakelama tenebrarum</name>
    <dbReference type="NCBI Taxonomy" id="2711215"/>
    <lineage>
        <taxon>Bacteria</taxon>
        <taxon>Pseudomonadati</taxon>
        <taxon>Pseudomonadota</taxon>
        <taxon>Alphaproteobacteria</taxon>
        <taxon>Sphingomonadales</taxon>
        <taxon>Sphingomonadaceae</taxon>
        <taxon>Stakelama</taxon>
    </lineage>
</organism>
<feature type="transmembrane region" description="Helical" evidence="1">
    <location>
        <begin position="135"/>
        <end position="154"/>
    </location>
</feature>
<dbReference type="AlphaFoldDB" id="A0A6G6Y330"/>
<gene>
    <name evidence="2" type="ORF">G5C33_05215</name>
</gene>
<dbReference type="KEGG" id="spzr:G5C33_05215"/>
<keyword evidence="1" id="KW-0472">Membrane</keyword>
<name>A0A6G6Y330_9SPHN</name>
<keyword evidence="1" id="KW-1133">Transmembrane helix</keyword>
<feature type="transmembrane region" description="Helical" evidence="1">
    <location>
        <begin position="21"/>
        <end position="42"/>
    </location>
</feature>
<keyword evidence="3" id="KW-1185">Reference proteome</keyword>
<feature type="transmembrane region" description="Helical" evidence="1">
    <location>
        <begin position="161"/>
        <end position="183"/>
    </location>
</feature>
<feature type="transmembrane region" description="Helical" evidence="1">
    <location>
        <begin position="299"/>
        <end position="323"/>
    </location>
</feature>
<evidence type="ECO:0000256" key="1">
    <source>
        <dbReference type="SAM" id="Phobius"/>
    </source>
</evidence>
<feature type="transmembrane region" description="Helical" evidence="1">
    <location>
        <begin position="335"/>
        <end position="355"/>
    </location>
</feature>